<accession>A0ABQ3HKD4</accession>
<dbReference type="SUPFAM" id="SSF46689">
    <property type="entry name" value="Homeodomain-like"/>
    <property type="match status" value="1"/>
</dbReference>
<gene>
    <name evidence="4" type="ORF">GCM10011376_23160</name>
</gene>
<dbReference type="SMART" id="SM00342">
    <property type="entry name" value="HTH_ARAC"/>
    <property type="match status" value="1"/>
</dbReference>
<dbReference type="Proteomes" id="UP000597341">
    <property type="component" value="Unassembled WGS sequence"/>
</dbReference>
<evidence type="ECO:0000256" key="1">
    <source>
        <dbReference type="ARBA" id="ARBA00023015"/>
    </source>
</evidence>
<protein>
    <submittedName>
        <fullName evidence="4">AraC family transcriptional regulator</fullName>
    </submittedName>
</protein>
<evidence type="ECO:0000256" key="2">
    <source>
        <dbReference type="ARBA" id="ARBA00023163"/>
    </source>
</evidence>
<keyword evidence="1" id="KW-0805">Transcription regulation</keyword>
<dbReference type="PANTHER" id="PTHR11019:SF159">
    <property type="entry name" value="TRANSCRIPTIONAL REGULATOR-RELATED"/>
    <property type="match status" value="1"/>
</dbReference>
<name>A0ABQ3HKD4_9ACTN</name>
<evidence type="ECO:0000313" key="4">
    <source>
        <dbReference type="EMBL" id="GHE17706.1"/>
    </source>
</evidence>
<dbReference type="InterPro" id="IPR009057">
    <property type="entry name" value="Homeodomain-like_sf"/>
</dbReference>
<comment type="caution">
    <text evidence="4">The sequence shown here is derived from an EMBL/GenBank/DDBJ whole genome shotgun (WGS) entry which is preliminary data.</text>
</comment>
<dbReference type="Pfam" id="PF12833">
    <property type="entry name" value="HTH_18"/>
    <property type="match status" value="1"/>
</dbReference>
<dbReference type="PANTHER" id="PTHR11019">
    <property type="entry name" value="HTH-TYPE TRANSCRIPTIONAL REGULATOR NIMR"/>
    <property type="match status" value="1"/>
</dbReference>
<dbReference type="Gene3D" id="1.10.10.60">
    <property type="entry name" value="Homeodomain-like"/>
    <property type="match status" value="1"/>
</dbReference>
<evidence type="ECO:0000313" key="5">
    <source>
        <dbReference type="Proteomes" id="UP000597341"/>
    </source>
</evidence>
<evidence type="ECO:0000259" key="3">
    <source>
        <dbReference type="PROSITE" id="PS01124"/>
    </source>
</evidence>
<organism evidence="4 5">
    <name type="scientific">Nocardioides flavus</name>
    <name type="common">ex Wang et al. 2016</name>
    <dbReference type="NCBI Taxonomy" id="2058780"/>
    <lineage>
        <taxon>Bacteria</taxon>
        <taxon>Bacillati</taxon>
        <taxon>Actinomycetota</taxon>
        <taxon>Actinomycetes</taxon>
        <taxon>Propionibacteriales</taxon>
        <taxon>Nocardioidaceae</taxon>
        <taxon>Nocardioides</taxon>
    </lineage>
</organism>
<proteinExistence type="predicted"/>
<sequence length="307" mass="33988">MTQTEVMSESGRDRLRELLDAVLDEDHVTLADMAGGAYSSPFHFSRRLRRDAGEPPVAMRRRVMLERAAWRIAQGSSVTDAAFEAGYESVEGFGRAYARAFGHPPSTPAVRQWLPAPNGIHFHPPTSLWVQSTEQAMNPITEHLVRHDLDDTRHLLDLAKGVPSEAYEATGLPSMQVLGFDGPDESLAQLLEHQVASKEIWLAAIEGADFPPAGERDPVSLLARHDEVAPRWLATVRDLDARGAWGDRLVDALCDPPESFVLGSVFAHVVTYAAARRQLVRHLLRLQGLAVDDGDPLTWLRRRSGEE</sequence>
<dbReference type="InterPro" id="IPR024775">
    <property type="entry name" value="DinB-like"/>
</dbReference>
<dbReference type="Pfam" id="PF12867">
    <property type="entry name" value="DinB_2"/>
    <property type="match status" value="1"/>
</dbReference>
<dbReference type="EMBL" id="BNAD01000005">
    <property type="protein sequence ID" value="GHE17706.1"/>
    <property type="molecule type" value="Genomic_DNA"/>
</dbReference>
<keyword evidence="5" id="KW-1185">Reference proteome</keyword>
<feature type="domain" description="HTH araC/xylS-type" evidence="3">
    <location>
        <begin position="13"/>
        <end position="111"/>
    </location>
</feature>
<dbReference type="InterPro" id="IPR018060">
    <property type="entry name" value="HTH_AraC"/>
</dbReference>
<keyword evidence="2" id="KW-0804">Transcription</keyword>
<reference evidence="5" key="1">
    <citation type="journal article" date="2019" name="Int. J. Syst. Evol. Microbiol.">
        <title>The Global Catalogue of Microorganisms (GCM) 10K type strain sequencing project: providing services to taxonomists for standard genome sequencing and annotation.</title>
        <authorList>
            <consortium name="The Broad Institute Genomics Platform"/>
            <consortium name="The Broad Institute Genome Sequencing Center for Infectious Disease"/>
            <person name="Wu L."/>
            <person name="Ma J."/>
        </authorList>
    </citation>
    <scope>NUCLEOTIDE SEQUENCE [LARGE SCALE GENOMIC DNA]</scope>
    <source>
        <strain evidence="5">CGMCC 1.12791</strain>
    </source>
</reference>
<dbReference type="PROSITE" id="PS01124">
    <property type="entry name" value="HTH_ARAC_FAMILY_2"/>
    <property type="match status" value="1"/>
</dbReference>